<dbReference type="EMBL" id="JBHUEO010000037">
    <property type="protein sequence ID" value="MFD1707632.1"/>
    <property type="molecule type" value="Genomic_DNA"/>
</dbReference>
<dbReference type="Gene3D" id="1.10.287.130">
    <property type="match status" value="1"/>
</dbReference>
<evidence type="ECO:0000256" key="6">
    <source>
        <dbReference type="ARBA" id="ARBA00022679"/>
    </source>
</evidence>
<evidence type="ECO:0000256" key="9">
    <source>
        <dbReference type="ARBA" id="ARBA00022777"/>
    </source>
</evidence>
<evidence type="ECO:0000256" key="10">
    <source>
        <dbReference type="ARBA" id="ARBA00022840"/>
    </source>
</evidence>
<dbReference type="Pfam" id="PF13426">
    <property type="entry name" value="PAS_9"/>
    <property type="match status" value="1"/>
</dbReference>
<evidence type="ECO:0000313" key="19">
    <source>
        <dbReference type="EMBL" id="MFD1707632.1"/>
    </source>
</evidence>
<evidence type="ECO:0000259" key="15">
    <source>
        <dbReference type="PROSITE" id="PS50109"/>
    </source>
</evidence>
<keyword evidence="7 14" id="KW-0812">Transmembrane</keyword>
<dbReference type="SUPFAM" id="SSF103190">
    <property type="entry name" value="Sensory domain-like"/>
    <property type="match status" value="1"/>
</dbReference>
<feature type="domain" description="Histidine kinase" evidence="15">
    <location>
        <begin position="371"/>
        <end position="588"/>
    </location>
</feature>
<keyword evidence="6" id="KW-0808">Transferase</keyword>
<dbReference type="Pfam" id="PF16736">
    <property type="entry name" value="sCache_like"/>
    <property type="match status" value="1"/>
</dbReference>
<dbReference type="InterPro" id="IPR000700">
    <property type="entry name" value="PAS-assoc_C"/>
</dbReference>
<proteinExistence type="predicted"/>
<evidence type="ECO:0000256" key="1">
    <source>
        <dbReference type="ARBA" id="ARBA00000085"/>
    </source>
</evidence>
<evidence type="ECO:0000256" key="5">
    <source>
        <dbReference type="ARBA" id="ARBA00022553"/>
    </source>
</evidence>
<evidence type="ECO:0000259" key="17">
    <source>
        <dbReference type="PROSITE" id="PS50113"/>
    </source>
</evidence>
<keyword evidence="10" id="KW-0067">ATP-binding</keyword>
<dbReference type="NCBIfam" id="NF046044">
    <property type="entry name" value="PnpS"/>
    <property type="match status" value="1"/>
</dbReference>
<dbReference type="InterPro" id="IPR050351">
    <property type="entry name" value="BphY/WalK/GraS-like"/>
</dbReference>
<dbReference type="SUPFAM" id="SSF55785">
    <property type="entry name" value="PYP-like sensor domain (PAS domain)"/>
    <property type="match status" value="1"/>
</dbReference>
<dbReference type="PANTHER" id="PTHR45453:SF1">
    <property type="entry name" value="PHOSPHATE REGULON SENSOR PROTEIN PHOR"/>
    <property type="match status" value="1"/>
</dbReference>
<feature type="domain" description="PAS" evidence="16">
    <location>
        <begin position="247"/>
        <end position="318"/>
    </location>
</feature>
<dbReference type="PROSITE" id="PS50109">
    <property type="entry name" value="HIS_KIN"/>
    <property type="match status" value="1"/>
</dbReference>
<dbReference type="CDD" id="cd00082">
    <property type="entry name" value="HisKA"/>
    <property type="match status" value="1"/>
</dbReference>
<comment type="caution">
    <text evidence="19">The sequence shown here is derived from an EMBL/GenBank/DDBJ whole genome shotgun (WGS) entry which is preliminary data.</text>
</comment>
<evidence type="ECO:0000256" key="2">
    <source>
        <dbReference type="ARBA" id="ARBA00004651"/>
    </source>
</evidence>
<keyword evidence="8" id="KW-0547">Nucleotide-binding</keyword>
<evidence type="ECO:0000313" key="20">
    <source>
        <dbReference type="Proteomes" id="UP001597301"/>
    </source>
</evidence>
<keyword evidence="11 14" id="KW-1133">Transmembrane helix</keyword>
<dbReference type="PROSITE" id="PS50113">
    <property type="entry name" value="PAC"/>
    <property type="match status" value="1"/>
</dbReference>
<dbReference type="InterPro" id="IPR003661">
    <property type="entry name" value="HisK_dim/P_dom"/>
</dbReference>
<evidence type="ECO:0000259" key="16">
    <source>
        <dbReference type="PROSITE" id="PS50112"/>
    </source>
</evidence>
<dbReference type="InterPro" id="IPR003660">
    <property type="entry name" value="HAMP_dom"/>
</dbReference>
<dbReference type="Pfam" id="PF00672">
    <property type="entry name" value="HAMP"/>
    <property type="match status" value="1"/>
</dbReference>
<dbReference type="GO" id="GO:0016301">
    <property type="term" value="F:kinase activity"/>
    <property type="evidence" value="ECO:0007669"/>
    <property type="project" value="UniProtKB-KW"/>
</dbReference>
<evidence type="ECO:0000256" key="11">
    <source>
        <dbReference type="ARBA" id="ARBA00022989"/>
    </source>
</evidence>
<dbReference type="SUPFAM" id="SSF158472">
    <property type="entry name" value="HAMP domain-like"/>
    <property type="match status" value="1"/>
</dbReference>
<evidence type="ECO:0000256" key="14">
    <source>
        <dbReference type="SAM" id="Phobius"/>
    </source>
</evidence>
<name>A0ABW4KI55_9BACI</name>
<feature type="domain" description="PAC" evidence="17">
    <location>
        <begin position="317"/>
        <end position="367"/>
    </location>
</feature>
<evidence type="ECO:0000256" key="7">
    <source>
        <dbReference type="ARBA" id="ARBA00022692"/>
    </source>
</evidence>
<dbReference type="Gene3D" id="1.10.8.500">
    <property type="entry name" value="HAMP domain in histidine kinase"/>
    <property type="match status" value="1"/>
</dbReference>
<dbReference type="InterPro" id="IPR003594">
    <property type="entry name" value="HATPase_dom"/>
</dbReference>
<keyword evidence="5" id="KW-0597">Phosphoprotein</keyword>
<dbReference type="InterPro" id="IPR004358">
    <property type="entry name" value="Sig_transdc_His_kin-like_C"/>
</dbReference>
<organism evidence="19 20">
    <name type="scientific">Siminovitchia sediminis</name>
    <dbReference type="NCBI Taxonomy" id="1274353"/>
    <lineage>
        <taxon>Bacteria</taxon>
        <taxon>Bacillati</taxon>
        <taxon>Bacillota</taxon>
        <taxon>Bacilli</taxon>
        <taxon>Bacillales</taxon>
        <taxon>Bacillaceae</taxon>
        <taxon>Siminovitchia</taxon>
    </lineage>
</organism>
<dbReference type="CDD" id="cd00130">
    <property type="entry name" value="PAS"/>
    <property type="match status" value="1"/>
</dbReference>
<sequence length="588" mass="66049">MHKLWVRITFSFLLLVFFALLGSGLFLADTMKNTYLELKKDQLNQTARLILQSLELDGLQKGKPLQEIVEELSESGETRITVIDDDGTVLADSEDHPAEMENHAQRPEVRKILEEGEESGISTRYSETLGYSMMYAAIPIKINNDVEGVVRVSLSLESIDEAITHLRYTLTIVLFAVMLLTTLIGIRISKGIARPVEAMIVVSEKLKDKDYSARVKMEPKGELGKLAHSINVLAASLKSQVERIQENEQQLSGVLRNMTSGVLLVDKNGEILLANRAVGIMFGSDPASYTGKQYMEVVKNAGLSRLIEQCLNDQIEIRDEIQLYYPDEWILDAHLAPYVGESGELSGIVAVLHDITEIRRLEKMRSEFIANVSHELKTPITSVKGFTETLLDGAMDDEDALHHFLTIIHQESERLHRLINDILHLSKIEQHKIMLEIENVNVREVVDRVADTVKKDVEDKSLQLMLPEDREVWVEGEKDRILQIILNLVSNAVSYTPEGGTISVGLKDMEDRVKIIVEDTGIGISQKDLPRLFERFYRVDKARSRESGGTGLGLAIVKHLVESHRGKIEVDSVEGEGTIFTIILPKKQ</sequence>
<reference evidence="20" key="1">
    <citation type="journal article" date="2019" name="Int. J. Syst. Evol. Microbiol.">
        <title>The Global Catalogue of Microorganisms (GCM) 10K type strain sequencing project: providing services to taxonomists for standard genome sequencing and annotation.</title>
        <authorList>
            <consortium name="The Broad Institute Genomics Platform"/>
            <consortium name="The Broad Institute Genome Sequencing Center for Infectious Disease"/>
            <person name="Wu L."/>
            <person name="Ma J."/>
        </authorList>
    </citation>
    <scope>NUCLEOTIDE SEQUENCE [LARGE SCALE GENOMIC DNA]</scope>
    <source>
        <strain evidence="20">CGMCC 1.12295</strain>
    </source>
</reference>
<dbReference type="NCBIfam" id="TIGR00229">
    <property type="entry name" value="sensory_box"/>
    <property type="match status" value="1"/>
</dbReference>
<dbReference type="InterPro" id="IPR031967">
    <property type="entry name" value="PhoR_single_Cache-like_dom"/>
</dbReference>
<accession>A0ABW4KI55</accession>
<dbReference type="Proteomes" id="UP001597301">
    <property type="component" value="Unassembled WGS sequence"/>
</dbReference>
<dbReference type="InterPro" id="IPR035965">
    <property type="entry name" value="PAS-like_dom_sf"/>
</dbReference>
<dbReference type="Gene3D" id="3.30.565.10">
    <property type="entry name" value="Histidine kinase-like ATPase, C-terminal domain"/>
    <property type="match status" value="1"/>
</dbReference>
<dbReference type="SUPFAM" id="SSF55874">
    <property type="entry name" value="ATPase domain of HSP90 chaperone/DNA topoisomerase II/histidine kinase"/>
    <property type="match status" value="1"/>
</dbReference>
<dbReference type="SMART" id="SM00387">
    <property type="entry name" value="HATPase_c"/>
    <property type="match status" value="1"/>
</dbReference>
<gene>
    <name evidence="19" type="primary">pnpS</name>
    <name evidence="19" type="ORF">ACFSCZ_12950</name>
</gene>
<evidence type="ECO:0000256" key="4">
    <source>
        <dbReference type="ARBA" id="ARBA00022475"/>
    </source>
</evidence>
<dbReference type="SMART" id="SM00091">
    <property type="entry name" value="PAS"/>
    <property type="match status" value="1"/>
</dbReference>
<dbReference type="CDD" id="cd06225">
    <property type="entry name" value="HAMP"/>
    <property type="match status" value="1"/>
</dbReference>
<keyword evidence="13 14" id="KW-0472">Membrane</keyword>
<dbReference type="PANTHER" id="PTHR45453">
    <property type="entry name" value="PHOSPHATE REGULON SENSOR PROTEIN PHOR"/>
    <property type="match status" value="1"/>
</dbReference>
<keyword evidence="12" id="KW-0902">Two-component regulatory system</keyword>
<evidence type="ECO:0000256" key="3">
    <source>
        <dbReference type="ARBA" id="ARBA00012438"/>
    </source>
</evidence>
<comment type="subcellular location">
    <subcellularLocation>
        <location evidence="2">Cell membrane</location>
        <topology evidence="2">Multi-pass membrane protein</topology>
    </subcellularLocation>
</comment>
<keyword evidence="20" id="KW-1185">Reference proteome</keyword>
<keyword evidence="9 19" id="KW-0418">Kinase</keyword>
<comment type="catalytic activity">
    <reaction evidence="1">
        <text>ATP + protein L-histidine = ADP + protein N-phospho-L-histidine.</text>
        <dbReference type="EC" id="2.7.13.3"/>
    </reaction>
</comment>
<evidence type="ECO:0000256" key="8">
    <source>
        <dbReference type="ARBA" id="ARBA00022741"/>
    </source>
</evidence>
<feature type="transmembrane region" description="Helical" evidence="14">
    <location>
        <begin position="166"/>
        <end position="186"/>
    </location>
</feature>
<dbReference type="SUPFAM" id="SSF47384">
    <property type="entry name" value="Homodimeric domain of signal transducing histidine kinase"/>
    <property type="match status" value="1"/>
</dbReference>
<dbReference type="CDD" id="cd00075">
    <property type="entry name" value="HATPase"/>
    <property type="match status" value="1"/>
</dbReference>
<dbReference type="EC" id="2.7.13.3" evidence="3"/>
<evidence type="ECO:0000256" key="13">
    <source>
        <dbReference type="ARBA" id="ARBA00023136"/>
    </source>
</evidence>
<dbReference type="PROSITE" id="PS50885">
    <property type="entry name" value="HAMP"/>
    <property type="match status" value="1"/>
</dbReference>
<dbReference type="PROSITE" id="PS50112">
    <property type="entry name" value="PAS"/>
    <property type="match status" value="1"/>
</dbReference>
<dbReference type="Pfam" id="PF00512">
    <property type="entry name" value="HisKA"/>
    <property type="match status" value="1"/>
</dbReference>
<dbReference type="InterPro" id="IPR000014">
    <property type="entry name" value="PAS"/>
</dbReference>
<feature type="domain" description="HAMP" evidence="18">
    <location>
        <begin position="190"/>
        <end position="242"/>
    </location>
</feature>
<dbReference type="RefSeq" id="WP_380774380.1">
    <property type="nucleotide sequence ID" value="NZ_JBHUEO010000037.1"/>
</dbReference>
<dbReference type="InterPro" id="IPR036097">
    <property type="entry name" value="HisK_dim/P_sf"/>
</dbReference>
<dbReference type="InterPro" id="IPR036890">
    <property type="entry name" value="HATPase_C_sf"/>
</dbReference>
<dbReference type="PRINTS" id="PR00344">
    <property type="entry name" value="BCTRLSENSOR"/>
</dbReference>
<evidence type="ECO:0000259" key="18">
    <source>
        <dbReference type="PROSITE" id="PS50885"/>
    </source>
</evidence>
<dbReference type="Pfam" id="PF02518">
    <property type="entry name" value="HATPase_c"/>
    <property type="match status" value="1"/>
</dbReference>
<keyword evidence="4" id="KW-1003">Cell membrane</keyword>
<dbReference type="InterPro" id="IPR029151">
    <property type="entry name" value="Sensor-like_sf"/>
</dbReference>
<dbReference type="InterPro" id="IPR005467">
    <property type="entry name" value="His_kinase_dom"/>
</dbReference>
<dbReference type="Gene3D" id="3.30.450.20">
    <property type="entry name" value="PAS domain"/>
    <property type="match status" value="2"/>
</dbReference>
<dbReference type="SMART" id="SM00304">
    <property type="entry name" value="HAMP"/>
    <property type="match status" value="1"/>
</dbReference>
<dbReference type="SMART" id="SM00388">
    <property type="entry name" value="HisKA"/>
    <property type="match status" value="1"/>
</dbReference>
<evidence type="ECO:0000256" key="12">
    <source>
        <dbReference type="ARBA" id="ARBA00023012"/>
    </source>
</evidence>
<protein>
    <recommendedName>
        <fullName evidence="3">histidine kinase</fullName>
        <ecNumber evidence="3">2.7.13.3</ecNumber>
    </recommendedName>
</protein>